<comment type="similarity">
    <text evidence="1">Belongs to the PC-esterase family.</text>
</comment>
<name>A0AAV2ZPB2_PYXAD</name>
<accession>A0AAV2ZPB2</accession>
<dbReference type="PANTHER" id="PTHR14469">
    <property type="entry name" value="SARCOMA ANTIGEN NY-SAR-23"/>
    <property type="match status" value="1"/>
</dbReference>
<protein>
    <submittedName>
        <fullName evidence="2">Uncharacterized protein</fullName>
    </submittedName>
</protein>
<organism evidence="2 3">
    <name type="scientific">Pyxicephalus adspersus</name>
    <name type="common">African bullfrog</name>
    <dbReference type="NCBI Taxonomy" id="30357"/>
    <lineage>
        <taxon>Eukaryota</taxon>
        <taxon>Metazoa</taxon>
        <taxon>Chordata</taxon>
        <taxon>Craniata</taxon>
        <taxon>Vertebrata</taxon>
        <taxon>Euteleostomi</taxon>
        <taxon>Amphibia</taxon>
        <taxon>Batrachia</taxon>
        <taxon>Anura</taxon>
        <taxon>Neobatrachia</taxon>
        <taxon>Ranoidea</taxon>
        <taxon>Pyxicephalidae</taxon>
        <taxon>Pyxicephalinae</taxon>
        <taxon>Pyxicephalus</taxon>
    </lineage>
</organism>
<evidence type="ECO:0000313" key="3">
    <source>
        <dbReference type="Proteomes" id="UP001181693"/>
    </source>
</evidence>
<evidence type="ECO:0000313" key="2">
    <source>
        <dbReference type="EMBL" id="DBA15928.1"/>
    </source>
</evidence>
<gene>
    <name evidence="2" type="ORF">GDO54_003382</name>
</gene>
<dbReference type="PANTHER" id="PTHR14469:SF0">
    <property type="entry name" value="FAMILY WITH SEQUENCE SIMILARITY 113"/>
    <property type="match status" value="1"/>
</dbReference>
<proteinExistence type="inferred from homology"/>
<reference evidence="2" key="1">
    <citation type="thesis" date="2020" institute="ProQuest LLC" country="789 East Eisenhower Parkway, Ann Arbor, MI, USA">
        <title>Comparative Genomics and Chromosome Evolution.</title>
        <authorList>
            <person name="Mudd A.B."/>
        </authorList>
    </citation>
    <scope>NUCLEOTIDE SEQUENCE</scope>
    <source>
        <strain evidence="2">1538</strain>
        <tissue evidence="2">Blood</tissue>
    </source>
</reference>
<dbReference type="Proteomes" id="UP001181693">
    <property type="component" value="Unassembled WGS sequence"/>
</dbReference>
<sequence>MKLFSSADVRRLLHNKYVAILGDFIQRSVYKDFVKILQNDEFLTENQLKRKGEMSFANDLLGDLWSTQFHFHFELRFRVEDATHSNQLANWKYTCILMAHIAQAWGL</sequence>
<evidence type="ECO:0000256" key="1">
    <source>
        <dbReference type="ARBA" id="ARBA00037957"/>
    </source>
</evidence>
<dbReference type="AlphaFoldDB" id="A0AAV2ZPB2"/>
<dbReference type="EMBL" id="DYDO01000011">
    <property type="protein sequence ID" value="DBA15928.1"/>
    <property type="molecule type" value="Genomic_DNA"/>
</dbReference>
<comment type="caution">
    <text evidence="2">The sequence shown here is derived from an EMBL/GenBank/DDBJ whole genome shotgun (WGS) entry which is preliminary data.</text>
</comment>
<keyword evidence="3" id="KW-1185">Reference proteome</keyword>